<dbReference type="InterPro" id="IPR050067">
    <property type="entry name" value="IPM_dehydratase_rel_enz"/>
</dbReference>
<dbReference type="InterPro" id="IPR015931">
    <property type="entry name" value="Acnase/IPM_dHydase_lsu_aba_1/3"/>
</dbReference>
<organism evidence="8 9">
    <name type="scientific">Olsenella uli (strain ATCC 49627 / DSM 7084 / CCUG 31166 / CIP 109912 / JCM 12494 / LMG 11480 / NCIMB 702895 / VPI D76D-27C)</name>
    <name type="common">Lactobacillus uli</name>
    <dbReference type="NCBI Taxonomy" id="633147"/>
    <lineage>
        <taxon>Bacteria</taxon>
        <taxon>Bacillati</taxon>
        <taxon>Actinomycetota</taxon>
        <taxon>Coriobacteriia</taxon>
        <taxon>Coriobacteriales</taxon>
        <taxon>Atopobiaceae</taxon>
        <taxon>Olsenella</taxon>
    </lineage>
</organism>
<evidence type="ECO:0000256" key="1">
    <source>
        <dbReference type="ARBA" id="ARBA00022485"/>
    </source>
</evidence>
<dbReference type="NCBIfam" id="NF001614">
    <property type="entry name" value="PRK00402.1"/>
    <property type="match status" value="1"/>
</dbReference>
<evidence type="ECO:0000256" key="2">
    <source>
        <dbReference type="ARBA" id="ARBA00022723"/>
    </source>
</evidence>
<dbReference type="InterPro" id="IPR006251">
    <property type="entry name" value="Homoacnase/IPMdehydase_lsu"/>
</dbReference>
<dbReference type="PRINTS" id="PR00415">
    <property type="entry name" value="ACONITASE"/>
</dbReference>
<dbReference type="Proteomes" id="UP000000333">
    <property type="component" value="Chromosome"/>
</dbReference>
<keyword evidence="6" id="KW-0100">Branched-chain amino acid biosynthesis</keyword>
<dbReference type="Pfam" id="PF00330">
    <property type="entry name" value="Aconitase"/>
    <property type="match status" value="1"/>
</dbReference>
<evidence type="ECO:0000256" key="6">
    <source>
        <dbReference type="HAMAP-Rule" id="MF_01027"/>
    </source>
</evidence>
<dbReference type="InterPro" id="IPR011826">
    <property type="entry name" value="HAcnase/IPMdehydase_lsu_prok"/>
</dbReference>
<accession>E1QWZ0</accession>
<keyword evidence="2 6" id="KW-0479">Metal-binding</keyword>
<evidence type="ECO:0000313" key="8">
    <source>
        <dbReference type="EMBL" id="ADK68643.1"/>
    </source>
</evidence>
<dbReference type="Gene3D" id="3.30.499.10">
    <property type="entry name" value="Aconitase, domain 3"/>
    <property type="match status" value="2"/>
</dbReference>
<dbReference type="GO" id="GO:0009098">
    <property type="term" value="P:L-leucine biosynthetic process"/>
    <property type="evidence" value="ECO:0007669"/>
    <property type="project" value="UniProtKB-UniRule"/>
</dbReference>
<dbReference type="HOGENOM" id="CLU_006714_3_4_11"/>
<dbReference type="KEGG" id="ols:Olsu_1544"/>
<dbReference type="NCBIfam" id="TIGR01343">
    <property type="entry name" value="hacA_fam"/>
    <property type="match status" value="1"/>
</dbReference>
<dbReference type="RefSeq" id="WP_013252395.1">
    <property type="nucleotide sequence ID" value="NC_014363.1"/>
</dbReference>
<dbReference type="AlphaFoldDB" id="E1QWZ0"/>
<keyword evidence="4 6" id="KW-0411">Iron-sulfur</keyword>
<evidence type="ECO:0000256" key="5">
    <source>
        <dbReference type="ARBA" id="ARBA00023239"/>
    </source>
</evidence>
<name>E1QWZ0_OLSUV</name>
<keyword evidence="6" id="KW-0028">Amino-acid biosynthesis</keyword>
<dbReference type="InterPro" id="IPR036008">
    <property type="entry name" value="Aconitase_4Fe-4S_dom"/>
</dbReference>
<dbReference type="NCBIfam" id="TIGR02086">
    <property type="entry name" value="IPMI_arch"/>
    <property type="match status" value="1"/>
</dbReference>
<comment type="pathway">
    <text evidence="6">Amino-acid biosynthesis; L-leucine biosynthesis; L-leucine from 3-methyl-2-oxobutanoate: step 2/4.</text>
</comment>
<comment type="similarity">
    <text evidence="6">Belongs to the aconitase/IPM isomerase family. LeuC type 2 subfamily.</text>
</comment>
<keyword evidence="3 6" id="KW-0408">Iron</keyword>
<keyword evidence="6" id="KW-0432">Leucine biosynthesis</keyword>
<dbReference type="GeneID" id="78512929"/>
<dbReference type="GO" id="GO:0003861">
    <property type="term" value="F:3-isopropylmalate dehydratase activity"/>
    <property type="evidence" value="ECO:0007669"/>
    <property type="project" value="UniProtKB-UniRule"/>
</dbReference>
<dbReference type="InterPro" id="IPR001030">
    <property type="entry name" value="Acoase/IPM_deHydtase_lsu_aba"/>
</dbReference>
<dbReference type="eggNOG" id="COG0065">
    <property type="taxonomic scope" value="Bacteria"/>
</dbReference>
<dbReference type="PANTHER" id="PTHR43822">
    <property type="entry name" value="HOMOACONITASE, MITOCHONDRIAL-RELATED"/>
    <property type="match status" value="1"/>
</dbReference>
<dbReference type="UniPathway" id="UPA00946"/>
<evidence type="ECO:0000256" key="3">
    <source>
        <dbReference type="ARBA" id="ARBA00023004"/>
    </source>
</evidence>
<comment type="cofactor">
    <cofactor evidence="6">
        <name>[4Fe-4S] cluster</name>
        <dbReference type="ChEBI" id="CHEBI:49883"/>
    </cofactor>
    <text evidence="6">Binds 1 [4Fe-4S] cluster per subunit.</text>
</comment>
<proteinExistence type="inferred from homology"/>
<feature type="binding site" evidence="6">
    <location>
        <position position="311"/>
    </location>
    <ligand>
        <name>[4Fe-4S] cluster</name>
        <dbReference type="ChEBI" id="CHEBI:49883"/>
    </ligand>
</feature>
<dbReference type="HAMAP" id="MF_01027">
    <property type="entry name" value="LeuC_type2"/>
    <property type="match status" value="1"/>
</dbReference>
<keyword evidence="5 6" id="KW-0456">Lyase</keyword>
<keyword evidence="9" id="KW-1185">Reference proteome</keyword>
<comment type="catalytic activity">
    <reaction evidence="6">
        <text>(2R,3S)-3-isopropylmalate = (2S)-2-isopropylmalate</text>
        <dbReference type="Rhea" id="RHEA:32287"/>
        <dbReference type="ChEBI" id="CHEBI:1178"/>
        <dbReference type="ChEBI" id="CHEBI:35121"/>
        <dbReference type="EC" id="4.2.1.33"/>
    </reaction>
</comment>
<dbReference type="InterPro" id="IPR033941">
    <property type="entry name" value="IPMI_cat"/>
</dbReference>
<dbReference type="InterPro" id="IPR011823">
    <property type="entry name" value="IsopropMal_deHydtase_lsu_bac"/>
</dbReference>
<dbReference type="GO" id="GO:0051539">
    <property type="term" value="F:4 iron, 4 sulfur cluster binding"/>
    <property type="evidence" value="ECO:0007669"/>
    <property type="project" value="UniProtKB-KW"/>
</dbReference>
<feature type="domain" description="Aconitase/3-isopropylmalate dehydratase large subunit alpha/beta/alpha" evidence="7">
    <location>
        <begin position="41"/>
        <end position="422"/>
    </location>
</feature>
<comment type="subunit">
    <text evidence="6">Heterodimer of LeuC and LeuD.</text>
</comment>
<gene>
    <name evidence="6" type="primary">leuC</name>
    <name evidence="8" type="ordered locus">Olsu_1544</name>
</gene>
<dbReference type="InterPro" id="IPR018136">
    <property type="entry name" value="Aconitase_4Fe-4S_BS"/>
</dbReference>
<dbReference type="NCBIfam" id="TIGR02083">
    <property type="entry name" value="LEU2"/>
    <property type="match status" value="1"/>
</dbReference>
<reference evidence="8 9" key="1">
    <citation type="journal article" date="2010" name="Stand. Genomic Sci.">
        <title>Complete genome sequence of Olsenella uli type strain (VPI D76D-27C).</title>
        <authorList>
            <person name="Goker M."/>
            <person name="Held B."/>
            <person name="Lucas S."/>
            <person name="Nolan M."/>
            <person name="Yasawong M."/>
            <person name="Glavina Del Rio T."/>
            <person name="Tice H."/>
            <person name="Cheng J.F."/>
            <person name="Bruce D."/>
            <person name="Detter J.C."/>
            <person name="Tapia R."/>
            <person name="Han C."/>
            <person name="Goodwin L."/>
            <person name="Pitluck S."/>
            <person name="Liolios K."/>
            <person name="Ivanova N."/>
            <person name="Mavromatis K."/>
            <person name="Mikhailova N."/>
            <person name="Pati A."/>
            <person name="Chen A."/>
            <person name="Palaniappan K."/>
            <person name="Land M."/>
            <person name="Hauser L."/>
            <person name="Chang Y.J."/>
            <person name="Jeffries C.D."/>
            <person name="Rohde M."/>
            <person name="Sikorski J."/>
            <person name="Pukall R."/>
            <person name="Woyke T."/>
            <person name="Bristow J."/>
            <person name="Eisen J.A."/>
            <person name="Markowitz V."/>
            <person name="Hugenholtz P."/>
            <person name="Kyrpides N.C."/>
            <person name="Klenk H.P."/>
            <person name="Lapidus A."/>
        </authorList>
    </citation>
    <scope>NUCLEOTIDE SEQUENCE [LARGE SCALE GENOMIC DNA]</scope>
    <source>
        <strain evidence="9">ATCC 49627 / DSM 7084 / CIP 109912 / JCM 12494 / NCIMB 702895 / VPI D76D-27C</strain>
    </source>
</reference>
<dbReference type="EC" id="4.2.1.33" evidence="6"/>
<protein>
    <recommendedName>
        <fullName evidence="6">3-isopropylmalate dehydratase large subunit</fullName>
        <ecNumber evidence="6">4.2.1.33</ecNumber>
    </recommendedName>
    <alternativeName>
        <fullName evidence="6">Alpha-IPM isomerase</fullName>
        <shortName evidence="6">IPMI</shortName>
    </alternativeName>
    <alternativeName>
        <fullName evidence="6">Isopropylmalate isomerase</fullName>
    </alternativeName>
</protein>
<keyword evidence="1 6" id="KW-0004">4Fe-4S</keyword>
<dbReference type="STRING" id="633147.Olsu_1544"/>
<evidence type="ECO:0000313" key="9">
    <source>
        <dbReference type="Proteomes" id="UP000000333"/>
    </source>
</evidence>
<feature type="binding site" evidence="6">
    <location>
        <position position="371"/>
    </location>
    <ligand>
        <name>[4Fe-4S] cluster</name>
        <dbReference type="ChEBI" id="CHEBI:49883"/>
    </ligand>
</feature>
<dbReference type="EMBL" id="CP002106">
    <property type="protein sequence ID" value="ADK68643.1"/>
    <property type="molecule type" value="Genomic_DNA"/>
</dbReference>
<comment type="function">
    <text evidence="6">Catalyzes the isomerization between 2-isopropylmalate and 3-isopropylmalate, via the formation of 2-isopropylmaleate.</text>
</comment>
<dbReference type="GO" id="GO:0046872">
    <property type="term" value="F:metal ion binding"/>
    <property type="evidence" value="ECO:0007669"/>
    <property type="project" value="UniProtKB-KW"/>
</dbReference>
<dbReference type="PROSITE" id="PS00450">
    <property type="entry name" value="ACONITASE_1"/>
    <property type="match status" value="1"/>
</dbReference>
<dbReference type="SUPFAM" id="SSF53732">
    <property type="entry name" value="Aconitase iron-sulfur domain"/>
    <property type="match status" value="1"/>
</dbReference>
<evidence type="ECO:0000259" key="7">
    <source>
        <dbReference type="Pfam" id="PF00330"/>
    </source>
</evidence>
<dbReference type="PANTHER" id="PTHR43822:SF16">
    <property type="entry name" value="3-ISOPROPYLMALATE DEHYDRATASE LARGE SUBUNIT 2"/>
    <property type="match status" value="1"/>
</dbReference>
<dbReference type="CDD" id="cd01583">
    <property type="entry name" value="IPMI"/>
    <property type="match status" value="1"/>
</dbReference>
<sequence length="431" mass="45272">MARPMTMAEKILAGHAVTGHGAIGDGGLDEVVPGQLVECDLDGVLANDITAPIAIKTVREIGAGVWDKDKVFLVPDHYAPNKDIKSAEQTKVTRDFAHEMGISHYFEQGCMGIEHALLPERGIVVPGDLIIGADSHTCTYGGIGAFSTGVGSTDAGVGMATGRAWFKVPETIRFEIDGKLPEGASAKDVILYVIGQVGVDGALYCAMEFAGSTIEGLSVEGRLTIANMAIEAGGKAGLFEVDDVARKWLEGRAERPWTECHSDAGAQYKQVIKIDAADIVPTVSWPHLPSNTHPVAESRHITVDQAVIGSCTNGRIEDMRAAADVLRGRSVADGVRCIVIPATQGVWLQCVHEGLMDVFIDAHCVVSTPTCGPCLGGYMGILAAGERCVSSTNRNFVGRMGDPTSEVYLASPAVAAASAVAGHIALPSDLD</sequence>
<dbReference type="UniPathway" id="UPA00048">
    <property type="reaction ID" value="UER00071"/>
</dbReference>
<feature type="binding site" evidence="6">
    <location>
        <position position="374"/>
    </location>
    <ligand>
        <name>[4Fe-4S] cluster</name>
        <dbReference type="ChEBI" id="CHEBI:49883"/>
    </ligand>
</feature>
<evidence type="ECO:0000256" key="4">
    <source>
        <dbReference type="ARBA" id="ARBA00023014"/>
    </source>
</evidence>